<dbReference type="Pfam" id="PF12900">
    <property type="entry name" value="Pyridox_ox_2"/>
    <property type="match status" value="1"/>
</dbReference>
<keyword evidence="2" id="KW-1185">Reference proteome</keyword>
<proteinExistence type="predicted"/>
<dbReference type="Gene3D" id="2.30.110.10">
    <property type="entry name" value="Electron Transport, Fmn-binding Protein, Chain A"/>
    <property type="match status" value="1"/>
</dbReference>
<accession>A0ABW1FGW8</accession>
<organism evidence="1 2">
    <name type="scientific">Streptomyces ramulosus</name>
    <dbReference type="NCBI Taxonomy" id="47762"/>
    <lineage>
        <taxon>Bacteria</taxon>
        <taxon>Bacillati</taxon>
        <taxon>Actinomycetota</taxon>
        <taxon>Actinomycetes</taxon>
        <taxon>Kitasatosporales</taxon>
        <taxon>Streptomycetaceae</taxon>
        <taxon>Streptomyces</taxon>
    </lineage>
</organism>
<dbReference type="InterPro" id="IPR012349">
    <property type="entry name" value="Split_barrel_FMN-bd"/>
</dbReference>
<name>A0ABW1FGW8_9ACTN</name>
<evidence type="ECO:0000313" key="1">
    <source>
        <dbReference type="EMBL" id="MFC5893658.1"/>
    </source>
</evidence>
<dbReference type="EMBL" id="JBHSPW010000005">
    <property type="protein sequence ID" value="MFC5893658.1"/>
    <property type="molecule type" value="Genomic_DNA"/>
</dbReference>
<comment type="caution">
    <text evidence="1">The sequence shown here is derived from an EMBL/GenBank/DDBJ whole genome shotgun (WGS) entry which is preliminary data.</text>
</comment>
<dbReference type="RefSeq" id="WP_345091115.1">
    <property type="nucleotide sequence ID" value="NZ_BAAAWG010000019.1"/>
</dbReference>
<sequence length="152" mass="16606">MITPPTADRRMLDISGEEAVHLLQGATQGRLMYEQRDEIAVRVASHVQEYGRLIVRAPVPAAALAGRTTVTYHVDQLNPRTGTGWAVTASGVAEAVRDSDEAAHYRRTLPGWSHGPHDTLLRIHPQHVSGYRLAHAAGPAEDAPRTRRPAAR</sequence>
<dbReference type="InterPro" id="IPR024747">
    <property type="entry name" value="Pyridox_Oxase-rel"/>
</dbReference>
<protein>
    <submittedName>
        <fullName evidence="1">Pyridoxamine 5'-phosphate oxidase family protein</fullName>
    </submittedName>
</protein>
<reference evidence="2" key="1">
    <citation type="journal article" date="2019" name="Int. J. Syst. Evol. Microbiol.">
        <title>The Global Catalogue of Microorganisms (GCM) 10K type strain sequencing project: providing services to taxonomists for standard genome sequencing and annotation.</title>
        <authorList>
            <consortium name="The Broad Institute Genomics Platform"/>
            <consortium name="The Broad Institute Genome Sequencing Center for Infectious Disease"/>
            <person name="Wu L."/>
            <person name="Ma J."/>
        </authorList>
    </citation>
    <scope>NUCLEOTIDE SEQUENCE [LARGE SCALE GENOMIC DNA]</scope>
    <source>
        <strain evidence="2">CGMCC 1.15809</strain>
    </source>
</reference>
<dbReference type="Proteomes" id="UP001596241">
    <property type="component" value="Unassembled WGS sequence"/>
</dbReference>
<evidence type="ECO:0000313" key="2">
    <source>
        <dbReference type="Proteomes" id="UP001596241"/>
    </source>
</evidence>
<gene>
    <name evidence="1" type="ORF">ACFP3M_12595</name>
</gene>
<dbReference type="SUPFAM" id="SSF50475">
    <property type="entry name" value="FMN-binding split barrel"/>
    <property type="match status" value="1"/>
</dbReference>